<feature type="compositionally biased region" description="Basic and acidic residues" evidence="1">
    <location>
        <begin position="115"/>
        <end position="128"/>
    </location>
</feature>
<name>A0AA38NYA6_9AGAR</name>
<protein>
    <submittedName>
        <fullName evidence="4">Uncharacterized protein</fullName>
    </submittedName>
</protein>
<gene>
    <name evidence="4" type="ORF">F5878DRAFT_447098</name>
</gene>
<keyword evidence="2" id="KW-0812">Transmembrane</keyword>
<comment type="caution">
    <text evidence="4">The sequence shown here is derived from an EMBL/GenBank/DDBJ whole genome shotgun (WGS) entry which is preliminary data.</text>
</comment>
<reference evidence="4" key="1">
    <citation type="submission" date="2022-08" db="EMBL/GenBank/DDBJ databases">
        <authorList>
            <consortium name="DOE Joint Genome Institute"/>
            <person name="Min B."/>
            <person name="Riley R."/>
            <person name="Sierra-Patev S."/>
            <person name="Naranjo-Ortiz M."/>
            <person name="Looney B."/>
            <person name="Konkel Z."/>
            <person name="Slot J.C."/>
            <person name="Sakamoto Y."/>
            <person name="Steenwyk J.L."/>
            <person name="Rokas A."/>
            <person name="Carro J."/>
            <person name="Camarero S."/>
            <person name="Ferreira P."/>
            <person name="Molpeceres G."/>
            <person name="Ruiz-Duenas F.J."/>
            <person name="Serrano A."/>
            <person name="Henrissat B."/>
            <person name="Drula E."/>
            <person name="Hughes K.W."/>
            <person name="Mata J.L."/>
            <person name="Ishikawa N.K."/>
            <person name="Vargas-Isla R."/>
            <person name="Ushijima S."/>
            <person name="Smith C.A."/>
            <person name="Ahrendt S."/>
            <person name="Andreopoulos W."/>
            <person name="He G."/>
            <person name="Labutti K."/>
            <person name="Lipzen A."/>
            <person name="Ng V."/>
            <person name="Sandor L."/>
            <person name="Barry K."/>
            <person name="Martinez A.T."/>
            <person name="Xiao Y."/>
            <person name="Gibbons J.G."/>
            <person name="Terashima K."/>
            <person name="Hibbett D.S."/>
            <person name="Grigoriev I.V."/>
        </authorList>
    </citation>
    <scope>NUCLEOTIDE SEQUENCE</scope>
    <source>
        <strain evidence="4">TFB9207</strain>
    </source>
</reference>
<evidence type="ECO:0000313" key="5">
    <source>
        <dbReference type="Proteomes" id="UP001163846"/>
    </source>
</evidence>
<keyword evidence="2" id="KW-0472">Membrane</keyword>
<keyword evidence="2" id="KW-1133">Transmembrane helix</keyword>
<evidence type="ECO:0000256" key="1">
    <source>
        <dbReference type="SAM" id="MobiDB-lite"/>
    </source>
</evidence>
<feature type="transmembrane region" description="Helical" evidence="2">
    <location>
        <begin position="46"/>
        <end position="66"/>
    </location>
</feature>
<organism evidence="4 5">
    <name type="scientific">Lentinula raphanica</name>
    <dbReference type="NCBI Taxonomy" id="153919"/>
    <lineage>
        <taxon>Eukaryota</taxon>
        <taxon>Fungi</taxon>
        <taxon>Dikarya</taxon>
        <taxon>Basidiomycota</taxon>
        <taxon>Agaricomycotina</taxon>
        <taxon>Agaricomycetes</taxon>
        <taxon>Agaricomycetidae</taxon>
        <taxon>Agaricales</taxon>
        <taxon>Marasmiineae</taxon>
        <taxon>Omphalotaceae</taxon>
        <taxon>Lentinula</taxon>
    </lineage>
</organism>
<feature type="chain" id="PRO_5041335377" evidence="3">
    <location>
        <begin position="23"/>
        <end position="146"/>
    </location>
</feature>
<feature type="compositionally biased region" description="Pro residues" evidence="1">
    <location>
        <begin position="137"/>
        <end position="146"/>
    </location>
</feature>
<evidence type="ECO:0000256" key="3">
    <source>
        <dbReference type="SAM" id="SignalP"/>
    </source>
</evidence>
<feature type="signal peptide" evidence="3">
    <location>
        <begin position="1"/>
        <end position="22"/>
    </location>
</feature>
<accession>A0AA38NYA6</accession>
<dbReference type="Proteomes" id="UP001163846">
    <property type="component" value="Unassembled WGS sequence"/>
</dbReference>
<proteinExistence type="predicted"/>
<evidence type="ECO:0000313" key="4">
    <source>
        <dbReference type="EMBL" id="KAJ3832693.1"/>
    </source>
</evidence>
<keyword evidence="5" id="KW-1185">Reference proteome</keyword>
<evidence type="ECO:0000256" key="2">
    <source>
        <dbReference type="SAM" id="Phobius"/>
    </source>
</evidence>
<keyword evidence="3" id="KW-0732">Signal</keyword>
<dbReference type="AlphaFoldDB" id="A0AA38NYA6"/>
<sequence>MNFIILISVTFGVSILFYAVDAAPFSARSEGPPQINDTGSLSRQVLTAIVVGLCISIFAVSLFLAVSGCRLCRRRGTSGASTSSSNGYPQMQRIPSRRLVPELDTMTSEYLPPYESDRLPEYPPDLHKTSVSTGPLHAPPPAHIRS</sequence>
<dbReference type="EMBL" id="MU806881">
    <property type="protein sequence ID" value="KAJ3832693.1"/>
    <property type="molecule type" value="Genomic_DNA"/>
</dbReference>
<feature type="region of interest" description="Disordered" evidence="1">
    <location>
        <begin position="75"/>
        <end position="146"/>
    </location>
</feature>